<dbReference type="AlphaFoldDB" id="A0A194UWK5"/>
<dbReference type="Pfam" id="PF00106">
    <property type="entry name" value="adh_short"/>
    <property type="match status" value="2"/>
</dbReference>
<dbReference type="InterPro" id="IPR036291">
    <property type="entry name" value="NAD(P)-bd_dom_sf"/>
</dbReference>
<keyword evidence="3" id="KW-0560">Oxidoreductase</keyword>
<evidence type="ECO:0000256" key="4">
    <source>
        <dbReference type="SAM" id="MobiDB-lite"/>
    </source>
</evidence>
<sequence>MAPLAPPDQNRLVEAVRQSPPVDLTKPYDASTLRGKTILVTGGSSGLGAAFARRWASHGANLVIGDINDAAGEALVAELRTTSPGSSSSSGDNDDDGGGGSDGHGHHHHRHHFVHVDVTDWSSQASLFQEAVRLSPTGVLDAVVASAGISDSHGAATGLGFENPAGLDRPDPPPPSLKCIEVNLIGMLYTAHLALFWLQQDGNKAAGVKDGAGYDSGDGDGDGDGDGRRKRKRERDRERDRHFLMVGSYAGLAPIPGVPEYVTSKHGVTGLFRSLRTLSYRQGIRVNLLCPYFVDTPILGNRAMALLAGMGLTRLDDVVDAATRFVADGEPRISGRALAVGPRMSLLRDVLPVREVGGTEGEEEEEEEVVTARDGDVLVDEDVARGKGQAVWECYAHDYDTVDFFIRRYIRVLNTVAAVKGWVAFPGGNGEALASHPPTAED</sequence>
<reference evidence="6" key="1">
    <citation type="submission" date="2014-12" db="EMBL/GenBank/DDBJ databases">
        <title>Genome Sequence of Valsa Canker Pathogens Uncovers a Specific Adaption of Colonization on Woody Bark.</title>
        <authorList>
            <person name="Yin Z."/>
            <person name="Liu H."/>
            <person name="Gao X."/>
            <person name="Li Z."/>
            <person name="Song N."/>
            <person name="Ke X."/>
            <person name="Dai Q."/>
            <person name="Wu Y."/>
            <person name="Sun Y."/>
            <person name="Xu J.-R."/>
            <person name="Kang Z.K."/>
            <person name="Wang L."/>
            <person name="Huang L."/>
        </authorList>
    </citation>
    <scope>NUCLEOTIDE SEQUENCE [LARGE SCALE GENOMIC DNA]</scope>
    <source>
        <strain evidence="6">SXYL134</strain>
    </source>
</reference>
<evidence type="ECO:0000256" key="1">
    <source>
        <dbReference type="ARBA" id="ARBA00006484"/>
    </source>
</evidence>
<dbReference type="PRINTS" id="PR00081">
    <property type="entry name" value="GDHRDH"/>
</dbReference>
<dbReference type="GO" id="GO:0016616">
    <property type="term" value="F:oxidoreductase activity, acting on the CH-OH group of donors, NAD or NADP as acceptor"/>
    <property type="evidence" value="ECO:0007669"/>
    <property type="project" value="TreeGrafter"/>
</dbReference>
<proteinExistence type="inferred from homology"/>
<organism evidence="5 6">
    <name type="scientific">Cytospora mali</name>
    <name type="common">Apple Valsa canker fungus</name>
    <name type="synonym">Valsa mali</name>
    <dbReference type="NCBI Taxonomy" id="578113"/>
    <lineage>
        <taxon>Eukaryota</taxon>
        <taxon>Fungi</taxon>
        <taxon>Dikarya</taxon>
        <taxon>Ascomycota</taxon>
        <taxon>Pezizomycotina</taxon>
        <taxon>Sordariomycetes</taxon>
        <taxon>Sordariomycetidae</taxon>
        <taxon>Diaporthales</taxon>
        <taxon>Cytosporaceae</taxon>
        <taxon>Cytospora</taxon>
    </lineage>
</organism>
<keyword evidence="2" id="KW-0521">NADP</keyword>
<feature type="region of interest" description="Disordered" evidence="4">
    <location>
        <begin position="209"/>
        <end position="238"/>
    </location>
</feature>
<evidence type="ECO:0000313" key="6">
    <source>
        <dbReference type="Proteomes" id="UP000078576"/>
    </source>
</evidence>
<dbReference type="PANTHER" id="PTHR44229">
    <property type="entry name" value="15-HYDROXYPROSTAGLANDIN DEHYDROGENASE [NAD(+)]"/>
    <property type="match status" value="1"/>
</dbReference>
<evidence type="ECO:0000256" key="3">
    <source>
        <dbReference type="ARBA" id="ARBA00023002"/>
    </source>
</evidence>
<name>A0A194UWK5_CYTMA</name>
<dbReference type="STRING" id="694573.A0A194UWK5"/>
<accession>A0A194UWK5</accession>
<dbReference type="InterPro" id="IPR020904">
    <property type="entry name" value="Sc_DH/Rdtase_CS"/>
</dbReference>
<dbReference type="OrthoDB" id="498125at2759"/>
<evidence type="ECO:0000313" key="5">
    <source>
        <dbReference type="EMBL" id="KUI56038.1"/>
    </source>
</evidence>
<dbReference type="Proteomes" id="UP000078576">
    <property type="component" value="Unassembled WGS sequence"/>
</dbReference>
<keyword evidence="6" id="KW-1185">Reference proteome</keyword>
<comment type="similarity">
    <text evidence="1">Belongs to the short-chain dehydrogenases/reductases (SDR) family.</text>
</comment>
<dbReference type="GO" id="GO:0005737">
    <property type="term" value="C:cytoplasm"/>
    <property type="evidence" value="ECO:0007669"/>
    <property type="project" value="TreeGrafter"/>
</dbReference>
<protein>
    <submittedName>
        <fullName evidence="5">5'-hydroxyaverantin dehydrogenase</fullName>
    </submittedName>
</protein>
<gene>
    <name evidence="5" type="ORF">VP1G_03439</name>
</gene>
<dbReference type="PANTHER" id="PTHR44229:SF4">
    <property type="entry name" value="15-HYDROXYPROSTAGLANDIN DEHYDROGENASE [NAD(+)]"/>
    <property type="match status" value="1"/>
</dbReference>
<dbReference type="EMBL" id="KN714685">
    <property type="protein sequence ID" value="KUI56038.1"/>
    <property type="molecule type" value="Genomic_DNA"/>
</dbReference>
<dbReference type="PROSITE" id="PS00061">
    <property type="entry name" value="ADH_SHORT"/>
    <property type="match status" value="1"/>
</dbReference>
<evidence type="ECO:0000256" key="2">
    <source>
        <dbReference type="ARBA" id="ARBA00022857"/>
    </source>
</evidence>
<feature type="region of interest" description="Disordered" evidence="4">
    <location>
        <begin position="80"/>
        <end position="108"/>
    </location>
</feature>
<dbReference type="Gene3D" id="3.40.50.720">
    <property type="entry name" value="NAD(P)-binding Rossmann-like Domain"/>
    <property type="match status" value="1"/>
</dbReference>
<dbReference type="InterPro" id="IPR002347">
    <property type="entry name" value="SDR_fam"/>
</dbReference>
<dbReference type="SUPFAM" id="SSF51735">
    <property type="entry name" value="NAD(P)-binding Rossmann-fold domains"/>
    <property type="match status" value="1"/>
</dbReference>